<dbReference type="Gene3D" id="3.40.50.12780">
    <property type="entry name" value="N-terminal domain of ligase-like"/>
    <property type="match status" value="1"/>
</dbReference>
<dbReference type="Pfam" id="PF00501">
    <property type="entry name" value="AMP-binding"/>
    <property type="match status" value="1"/>
</dbReference>
<dbReference type="GO" id="GO:0004467">
    <property type="term" value="F:long-chain fatty acid-CoA ligase activity"/>
    <property type="evidence" value="ECO:0007669"/>
    <property type="project" value="TreeGrafter"/>
</dbReference>
<feature type="domain" description="AMP-dependent synthetase/ligase" evidence="3">
    <location>
        <begin position="18"/>
        <end position="398"/>
    </location>
</feature>
<dbReference type="AlphaFoldDB" id="A0A8J7FUB5"/>
<evidence type="ECO:0000256" key="2">
    <source>
        <dbReference type="ARBA" id="ARBA00022840"/>
    </source>
</evidence>
<dbReference type="InterPro" id="IPR042099">
    <property type="entry name" value="ANL_N_sf"/>
</dbReference>
<organism evidence="4 5">
    <name type="scientific">Faecalibacter rhinopitheci</name>
    <dbReference type="NCBI Taxonomy" id="2779678"/>
    <lineage>
        <taxon>Bacteria</taxon>
        <taxon>Pseudomonadati</taxon>
        <taxon>Bacteroidota</taxon>
        <taxon>Flavobacteriia</taxon>
        <taxon>Flavobacteriales</taxon>
        <taxon>Weeksellaceae</taxon>
        <taxon>Faecalibacter</taxon>
    </lineage>
</organism>
<evidence type="ECO:0000313" key="4">
    <source>
        <dbReference type="EMBL" id="MBF0597942.1"/>
    </source>
</evidence>
<evidence type="ECO:0000313" key="5">
    <source>
        <dbReference type="Proteomes" id="UP000608754"/>
    </source>
</evidence>
<keyword evidence="2" id="KW-0067">ATP-binding</keyword>
<dbReference type="InterPro" id="IPR020845">
    <property type="entry name" value="AMP-binding_CS"/>
</dbReference>
<proteinExistence type="predicted"/>
<dbReference type="GO" id="GO:0005524">
    <property type="term" value="F:ATP binding"/>
    <property type="evidence" value="ECO:0007669"/>
    <property type="project" value="UniProtKB-KW"/>
</dbReference>
<sequence length="561" mass="63790">MSFPQFTNAAFTDFFFHWEKIKPNEVFLRQPKGSEWTTYTYKEVGEQARKLASFLEDKGVKKNTHVGIVSKNCAEWIITDLALLMLGAISTPFYANLNCTEFEVVLRESDSKFLFVGKLETWDQIKNAIPENVEVFTFKEHAGHSKIDRGIKWDHIQNSSKIKEYKPTFDDDDIWTILFTSGTTGSPKGVVLTYGNMRHVIKVETTQHVIGLKHILGNAHFISVLPLNHIGERMAVEMACLITGGTISFVESINSFVQNIQDTQPTLMFTVPHLWSKFQLGVLEKMPQKRLDMLFKIPIISGIVKNKIKQKLGLSRMVHPITASAPIPPDLKQWYMNLGLDLREVYGMTETTGLTILTPSGNKKTGSVGLPIDGLELKIDEETKEILLKGPSILKGYYKNPEKSAEVIQDGWLHTGDRGRLDEDGYLFIDGRLQDTFKTSKGKYVVPSPIEWKFGTNENIEQIVVAGLGLAQPLALIRLSEIGKAKSKQEIEENLLPELKRVNEELINFQRLSHIVIINDEWTIENKILTPTLKVKRNLVQEKYQDKFNQWASKAEKIIWT</sequence>
<accession>A0A8J7FUB5</accession>
<dbReference type="PANTHER" id="PTHR43272:SF33">
    <property type="entry name" value="AMP-BINDING DOMAIN-CONTAINING PROTEIN-RELATED"/>
    <property type="match status" value="1"/>
</dbReference>
<protein>
    <submittedName>
        <fullName evidence="4">AMP-binding protein</fullName>
    </submittedName>
</protein>
<keyword evidence="1" id="KW-0547">Nucleotide-binding</keyword>
<reference evidence="4" key="1">
    <citation type="submission" date="2020-10" db="EMBL/GenBank/DDBJ databases">
        <authorList>
            <person name="Lu T."/>
            <person name="Wang Q."/>
            <person name="Han X."/>
        </authorList>
    </citation>
    <scope>NUCLEOTIDE SEQUENCE</scope>
    <source>
        <strain evidence="4">WQ 117</strain>
    </source>
</reference>
<comment type="caution">
    <text evidence="4">The sequence shown here is derived from an EMBL/GenBank/DDBJ whole genome shotgun (WGS) entry which is preliminary data.</text>
</comment>
<dbReference type="SUPFAM" id="SSF56801">
    <property type="entry name" value="Acetyl-CoA synthetase-like"/>
    <property type="match status" value="1"/>
</dbReference>
<evidence type="ECO:0000259" key="3">
    <source>
        <dbReference type="Pfam" id="PF00501"/>
    </source>
</evidence>
<gene>
    <name evidence="4" type="ORF">IM532_10905</name>
</gene>
<dbReference type="PROSITE" id="PS00455">
    <property type="entry name" value="AMP_BINDING"/>
    <property type="match status" value="1"/>
</dbReference>
<dbReference type="Pfam" id="PF23562">
    <property type="entry name" value="AMP-binding_C_3"/>
    <property type="match status" value="1"/>
</dbReference>
<dbReference type="InterPro" id="IPR000873">
    <property type="entry name" value="AMP-dep_synth/lig_dom"/>
</dbReference>
<dbReference type="Proteomes" id="UP000608754">
    <property type="component" value="Unassembled WGS sequence"/>
</dbReference>
<name>A0A8J7FUB5_9FLAO</name>
<dbReference type="RefSeq" id="WP_194183489.1">
    <property type="nucleotide sequence ID" value="NZ_JADGIK010000007.1"/>
</dbReference>
<keyword evidence="5" id="KW-1185">Reference proteome</keyword>
<dbReference type="GO" id="GO:0016020">
    <property type="term" value="C:membrane"/>
    <property type="evidence" value="ECO:0007669"/>
    <property type="project" value="TreeGrafter"/>
</dbReference>
<dbReference type="EMBL" id="JADGIK010000007">
    <property type="protein sequence ID" value="MBF0597942.1"/>
    <property type="molecule type" value="Genomic_DNA"/>
</dbReference>
<evidence type="ECO:0000256" key="1">
    <source>
        <dbReference type="ARBA" id="ARBA00022741"/>
    </source>
</evidence>
<dbReference type="PANTHER" id="PTHR43272">
    <property type="entry name" value="LONG-CHAIN-FATTY-ACID--COA LIGASE"/>
    <property type="match status" value="1"/>
</dbReference>